<evidence type="ECO:0000256" key="1">
    <source>
        <dbReference type="SAM" id="MobiDB-lite"/>
    </source>
</evidence>
<dbReference type="EMBL" id="JAIFTH010000891">
    <property type="protein sequence ID" value="KAG9508854.1"/>
    <property type="molecule type" value="Genomic_DNA"/>
</dbReference>
<evidence type="ECO:0000313" key="3">
    <source>
        <dbReference type="EMBL" id="KAG9508854.1"/>
    </source>
</evidence>
<feature type="region of interest" description="Disordered" evidence="1">
    <location>
        <begin position="120"/>
        <end position="140"/>
    </location>
</feature>
<sequence length="140" mass="15691">MASVVQNKTNITVFIAVVILIASSTTILSVQIPMRFSKRPFCNTFTGCGEKRSQTIQPGPYSLYHTPKYSSFHAREASLINELNENIAKLSRLESQRLSAIRAKRVTYPPLLSPQMTEDMYSLSSDASREETINSELQDS</sequence>
<keyword evidence="2" id="KW-0472">Membrane</keyword>
<comment type="caution">
    <text evidence="3">The sequence shown here is derived from an EMBL/GenBank/DDBJ whole genome shotgun (WGS) entry which is preliminary data.</text>
</comment>
<feature type="transmembrane region" description="Helical" evidence="2">
    <location>
        <begin position="12"/>
        <end position="30"/>
    </location>
</feature>
<evidence type="ECO:0000256" key="2">
    <source>
        <dbReference type="SAM" id="Phobius"/>
    </source>
</evidence>
<dbReference type="Proteomes" id="UP000825002">
    <property type="component" value="Unassembled WGS sequence"/>
</dbReference>
<gene>
    <name evidence="3" type="ORF">GZH46_02640</name>
</gene>
<proteinExistence type="predicted"/>
<dbReference type="InterPro" id="IPR024276">
    <property type="entry name" value="CCAP"/>
</dbReference>
<name>A0ABQ7S615_9ACAR</name>
<keyword evidence="4" id="KW-1185">Reference proteome</keyword>
<keyword evidence="2" id="KW-1133">Transmembrane helix</keyword>
<evidence type="ECO:0000313" key="4">
    <source>
        <dbReference type="Proteomes" id="UP000825002"/>
    </source>
</evidence>
<organism evidence="3 4">
    <name type="scientific">Fragariocoptes setiger</name>
    <dbReference type="NCBI Taxonomy" id="1670756"/>
    <lineage>
        <taxon>Eukaryota</taxon>
        <taxon>Metazoa</taxon>
        <taxon>Ecdysozoa</taxon>
        <taxon>Arthropoda</taxon>
        <taxon>Chelicerata</taxon>
        <taxon>Arachnida</taxon>
        <taxon>Acari</taxon>
        <taxon>Acariformes</taxon>
        <taxon>Trombidiformes</taxon>
        <taxon>Prostigmata</taxon>
        <taxon>Eupodina</taxon>
        <taxon>Eriophyoidea</taxon>
        <taxon>Phytoptidae</taxon>
        <taxon>Fragariocoptes</taxon>
    </lineage>
</organism>
<protein>
    <recommendedName>
        <fullName evidence="5">Cardioactive peptide</fullName>
    </recommendedName>
</protein>
<accession>A0ABQ7S615</accession>
<evidence type="ECO:0008006" key="5">
    <source>
        <dbReference type="Google" id="ProtNLM"/>
    </source>
</evidence>
<reference evidence="3 4" key="1">
    <citation type="submission" date="2020-10" db="EMBL/GenBank/DDBJ databases">
        <authorList>
            <person name="Klimov P.B."/>
            <person name="Dyachkov S.M."/>
            <person name="Chetverikov P.E."/>
        </authorList>
    </citation>
    <scope>NUCLEOTIDE SEQUENCE [LARGE SCALE GENOMIC DNA]</scope>
    <source>
        <strain evidence="3">BMOC 18-1129-001#AD2665</strain>
        <tissue evidence="3">Entire mites</tissue>
    </source>
</reference>
<keyword evidence="2" id="KW-0812">Transmembrane</keyword>
<dbReference type="Pfam" id="PF11105">
    <property type="entry name" value="CCAP"/>
    <property type="match status" value="1"/>
</dbReference>